<keyword evidence="3" id="KW-1185">Reference proteome</keyword>
<proteinExistence type="predicted"/>
<feature type="domain" description="AB hydrolase-1" evidence="1">
    <location>
        <begin position="23"/>
        <end position="265"/>
    </location>
</feature>
<dbReference type="Gene3D" id="3.40.50.1820">
    <property type="entry name" value="alpha/beta hydrolase"/>
    <property type="match status" value="1"/>
</dbReference>
<dbReference type="GO" id="GO:0046503">
    <property type="term" value="P:glycerolipid catabolic process"/>
    <property type="evidence" value="ECO:0007669"/>
    <property type="project" value="TreeGrafter"/>
</dbReference>
<evidence type="ECO:0000313" key="3">
    <source>
        <dbReference type="Proteomes" id="UP000594800"/>
    </source>
</evidence>
<dbReference type="AlphaFoldDB" id="A0A7S9QEA4"/>
<dbReference type="KEGG" id="poz:I0K15_05485"/>
<evidence type="ECO:0000313" key="2">
    <source>
        <dbReference type="EMBL" id="QPH55192.1"/>
    </source>
</evidence>
<name>A0A7S9QEA4_9RHOB</name>
<dbReference type="GO" id="GO:0004806">
    <property type="term" value="F:triacylglycerol lipase activity"/>
    <property type="evidence" value="ECO:0007669"/>
    <property type="project" value="TreeGrafter"/>
</dbReference>
<dbReference type="Proteomes" id="UP000594800">
    <property type="component" value="Chromosome"/>
</dbReference>
<dbReference type="PANTHER" id="PTHR43433:SF5">
    <property type="entry name" value="AB HYDROLASE-1 DOMAIN-CONTAINING PROTEIN"/>
    <property type="match status" value="1"/>
</dbReference>
<dbReference type="RefSeq" id="WP_196104391.1">
    <property type="nucleotide sequence ID" value="NZ_CP064942.1"/>
</dbReference>
<organism evidence="2 3">
    <name type="scientific">Pontivivens ytuae</name>
    <dbReference type="NCBI Taxonomy" id="2789856"/>
    <lineage>
        <taxon>Bacteria</taxon>
        <taxon>Pseudomonadati</taxon>
        <taxon>Pseudomonadota</taxon>
        <taxon>Alphaproteobacteria</taxon>
        <taxon>Rhodobacterales</taxon>
        <taxon>Paracoccaceae</taxon>
        <taxon>Pontivivens</taxon>
    </lineage>
</organism>
<keyword evidence="2" id="KW-0378">Hydrolase</keyword>
<dbReference type="InterPro" id="IPR029058">
    <property type="entry name" value="AB_hydrolase_fold"/>
</dbReference>
<evidence type="ECO:0000259" key="1">
    <source>
        <dbReference type="Pfam" id="PF12697"/>
    </source>
</evidence>
<protein>
    <submittedName>
        <fullName evidence="2">Alpha/beta hydrolase</fullName>
    </submittedName>
</protein>
<dbReference type="Pfam" id="PF12697">
    <property type="entry name" value="Abhydrolase_6"/>
    <property type="match status" value="1"/>
</dbReference>
<reference evidence="2 3" key="1">
    <citation type="submission" date="2020-11" db="EMBL/GenBank/DDBJ databases">
        <title>Description of Pontivivens ytuae sp. nov. isolated from deep sea sediment of Mariana Trench.</title>
        <authorList>
            <person name="Wang Z."/>
            <person name="Sun Q.-L."/>
            <person name="Xu X.-D."/>
            <person name="Tang Y.-Z."/>
            <person name="Zhang J."/>
        </authorList>
    </citation>
    <scope>NUCLEOTIDE SEQUENCE [LARGE SCALE GENOMIC DNA]</scope>
    <source>
        <strain evidence="2 3">MT2928</strain>
    </source>
</reference>
<dbReference type="SUPFAM" id="SSF53474">
    <property type="entry name" value="alpha/beta-Hydrolases"/>
    <property type="match status" value="1"/>
</dbReference>
<dbReference type="InterPro" id="IPR050471">
    <property type="entry name" value="AB_hydrolase"/>
</dbReference>
<accession>A0A7S9QEA4</accession>
<dbReference type="PANTHER" id="PTHR43433">
    <property type="entry name" value="HYDROLASE, ALPHA/BETA FOLD FAMILY PROTEIN"/>
    <property type="match status" value="1"/>
</dbReference>
<sequence>MTRFTTADGLSIAYDDAGEGAPVLCIPGLTRDMRDFEPFMGQVGGEVRLIRISLRGRGASDRDPNPAEGYTVPVEAGDVVALLDHLGLDKVTVVGTSRGGIIAMVLAAMVKDRLAGVLLNDIGPEIATSGIDAIMTYLGRRPAARTLDQAAQGLARFHAKAFPDVTVDDWRIWAARWFEEGEDGLDLRYDPALRDAVEAGGAAPDLWPVFAALEGLPLAALRGENSDLLTAETFTKMQTARPDMIAAAVPKRGHVPFLDEPESLATFRALMEKTA</sequence>
<dbReference type="EMBL" id="CP064942">
    <property type="protein sequence ID" value="QPH55192.1"/>
    <property type="molecule type" value="Genomic_DNA"/>
</dbReference>
<gene>
    <name evidence="2" type="ORF">I0K15_05485</name>
</gene>
<dbReference type="InterPro" id="IPR000073">
    <property type="entry name" value="AB_hydrolase_1"/>
</dbReference>